<comment type="caution">
    <text evidence="1">The sequence shown here is derived from an EMBL/GenBank/DDBJ whole genome shotgun (WGS) entry which is preliminary data.</text>
</comment>
<dbReference type="PANTHER" id="PTHR39683">
    <property type="entry name" value="CONSERVED PROTEIN TB16.3"/>
    <property type="match status" value="1"/>
</dbReference>
<proteinExistence type="predicted"/>
<reference evidence="1" key="1">
    <citation type="submission" date="2020-10" db="EMBL/GenBank/DDBJ databases">
        <title>Sequencing the genomes of 1000 actinobacteria strains.</title>
        <authorList>
            <person name="Klenk H.-P."/>
        </authorList>
    </citation>
    <scope>NUCLEOTIDE SEQUENCE</scope>
    <source>
        <strain evidence="1">DSM 45354</strain>
    </source>
</reference>
<dbReference type="Pfam" id="PF10604">
    <property type="entry name" value="Polyketide_cyc2"/>
    <property type="match status" value="1"/>
</dbReference>
<evidence type="ECO:0000313" key="1">
    <source>
        <dbReference type="EMBL" id="MBE1610898.1"/>
    </source>
</evidence>
<name>A0A927N4M5_9ACTN</name>
<dbReference type="Gene3D" id="3.30.530.20">
    <property type="match status" value="1"/>
</dbReference>
<dbReference type="CDD" id="cd07819">
    <property type="entry name" value="SRPBCC_2"/>
    <property type="match status" value="1"/>
</dbReference>
<protein>
    <submittedName>
        <fullName evidence="1">Ribosome-associated toxin RatA of RatAB toxin-antitoxin module</fullName>
    </submittedName>
</protein>
<dbReference type="SUPFAM" id="SSF55961">
    <property type="entry name" value="Bet v1-like"/>
    <property type="match status" value="1"/>
</dbReference>
<keyword evidence="2" id="KW-1185">Reference proteome</keyword>
<dbReference type="InterPro" id="IPR019587">
    <property type="entry name" value="Polyketide_cyclase/dehydratase"/>
</dbReference>
<dbReference type="Proteomes" id="UP000638648">
    <property type="component" value="Unassembled WGS sequence"/>
</dbReference>
<sequence length="146" mass="16297">MAEHTSSSVTIKATPADIMSVIADFDSYPSWAAAVKEVQVVTVDDRTGRPDHVHFVLNAGAIKDDYTLAYTWEGDREVRWTLVEAKVVKSLDGAYTLRDRGRGNTEVTYRLAVDVTFPMIGLIKRKAEKVIIDTALKELRKKVEQG</sequence>
<accession>A0A927N4M5</accession>
<dbReference type="PANTHER" id="PTHR39683:SF4">
    <property type="entry name" value="COENZYME Q-BINDING PROTEIN COQ10 START DOMAIN-CONTAINING PROTEIN"/>
    <property type="match status" value="1"/>
</dbReference>
<gene>
    <name evidence="1" type="ORF">HEB94_007746</name>
</gene>
<organism evidence="1 2">
    <name type="scientific">Actinopolymorpha pittospori</name>
    <dbReference type="NCBI Taxonomy" id="648752"/>
    <lineage>
        <taxon>Bacteria</taxon>
        <taxon>Bacillati</taxon>
        <taxon>Actinomycetota</taxon>
        <taxon>Actinomycetes</taxon>
        <taxon>Propionibacteriales</taxon>
        <taxon>Actinopolymorphaceae</taxon>
        <taxon>Actinopolymorpha</taxon>
    </lineage>
</organism>
<dbReference type="InterPro" id="IPR023393">
    <property type="entry name" value="START-like_dom_sf"/>
</dbReference>
<dbReference type="AlphaFoldDB" id="A0A927N4M5"/>
<dbReference type="EMBL" id="JADBEM010000001">
    <property type="protein sequence ID" value="MBE1610898.1"/>
    <property type="molecule type" value="Genomic_DNA"/>
</dbReference>
<dbReference type="RefSeq" id="WP_192754196.1">
    <property type="nucleotide sequence ID" value="NZ_BAABJL010000225.1"/>
</dbReference>
<evidence type="ECO:0000313" key="2">
    <source>
        <dbReference type="Proteomes" id="UP000638648"/>
    </source>
</evidence>